<feature type="transmembrane region" description="Helical" evidence="9">
    <location>
        <begin position="268"/>
        <end position="291"/>
    </location>
</feature>
<feature type="transmembrane region" description="Helical" evidence="9">
    <location>
        <begin position="303"/>
        <end position="334"/>
    </location>
</feature>
<evidence type="ECO:0000256" key="2">
    <source>
        <dbReference type="ARBA" id="ARBA00010694"/>
    </source>
</evidence>
<dbReference type="Proteomes" id="UP000030745">
    <property type="component" value="Unassembled WGS sequence"/>
</dbReference>
<feature type="transmembrane region" description="Helical" evidence="9">
    <location>
        <begin position="195"/>
        <end position="215"/>
    </location>
</feature>
<dbReference type="PANTHER" id="PTHR10778:SF10">
    <property type="entry name" value="SOLUTE CARRIER FAMILY 35 MEMBER B1"/>
    <property type="match status" value="1"/>
</dbReference>
<feature type="transmembrane region" description="Helical" evidence="9">
    <location>
        <begin position="166"/>
        <end position="183"/>
    </location>
</feature>
<proteinExistence type="inferred from homology"/>
<dbReference type="OrthoDB" id="78344at2759"/>
<evidence type="ECO:0000256" key="6">
    <source>
        <dbReference type="ARBA" id="ARBA00022989"/>
    </source>
</evidence>
<dbReference type="InterPro" id="IPR013657">
    <property type="entry name" value="SCL35B1-4/HUT1"/>
</dbReference>
<dbReference type="GO" id="GO:0005460">
    <property type="term" value="F:UDP-glucose transmembrane transporter activity"/>
    <property type="evidence" value="ECO:0007669"/>
    <property type="project" value="TreeGrafter"/>
</dbReference>
<dbReference type="GO" id="GO:0005789">
    <property type="term" value="C:endoplasmic reticulum membrane"/>
    <property type="evidence" value="ECO:0007669"/>
    <property type="project" value="UniProtKB-SubCell"/>
</dbReference>
<dbReference type="Pfam" id="PF08449">
    <property type="entry name" value="UAA"/>
    <property type="match status" value="1"/>
</dbReference>
<dbReference type="SUPFAM" id="SSF103481">
    <property type="entry name" value="Multidrug resistance efflux transporter EmrE"/>
    <property type="match status" value="1"/>
</dbReference>
<dbReference type="EMBL" id="KK583207">
    <property type="protein sequence ID" value="KDO29182.1"/>
    <property type="molecule type" value="Genomic_DNA"/>
</dbReference>
<feature type="transmembrane region" description="Helical" evidence="9">
    <location>
        <begin position="236"/>
        <end position="256"/>
    </location>
</feature>
<keyword evidence="11" id="KW-1185">Reference proteome</keyword>
<comment type="subcellular location">
    <subcellularLocation>
        <location evidence="1">Endoplasmic reticulum membrane</location>
        <topology evidence="1">Multi-pass membrane protein</topology>
    </subcellularLocation>
</comment>
<dbReference type="RefSeq" id="XP_012200059.1">
    <property type="nucleotide sequence ID" value="XM_012344669.1"/>
</dbReference>
<keyword evidence="3" id="KW-0813">Transport</keyword>
<keyword evidence="7 9" id="KW-0472">Membrane</keyword>
<dbReference type="InterPro" id="IPR037185">
    <property type="entry name" value="EmrE-like"/>
</dbReference>
<evidence type="ECO:0000256" key="5">
    <source>
        <dbReference type="ARBA" id="ARBA00022824"/>
    </source>
</evidence>
<feature type="compositionally biased region" description="Basic and acidic residues" evidence="8">
    <location>
        <begin position="344"/>
        <end position="354"/>
    </location>
</feature>
<evidence type="ECO:0008006" key="12">
    <source>
        <dbReference type="Google" id="ProtNLM"/>
    </source>
</evidence>
<feature type="transmembrane region" description="Helical" evidence="9">
    <location>
        <begin position="80"/>
        <end position="100"/>
    </location>
</feature>
<dbReference type="GO" id="GO:0000139">
    <property type="term" value="C:Golgi membrane"/>
    <property type="evidence" value="ECO:0007669"/>
    <property type="project" value="TreeGrafter"/>
</dbReference>
<evidence type="ECO:0000256" key="4">
    <source>
        <dbReference type="ARBA" id="ARBA00022692"/>
    </source>
</evidence>
<evidence type="ECO:0000256" key="8">
    <source>
        <dbReference type="SAM" id="MobiDB-lite"/>
    </source>
</evidence>
<name>A0A067CQY5_SAPPC</name>
<keyword evidence="5" id="KW-0256">Endoplasmic reticulum</keyword>
<evidence type="ECO:0000256" key="7">
    <source>
        <dbReference type="ARBA" id="ARBA00023136"/>
    </source>
</evidence>
<evidence type="ECO:0000256" key="3">
    <source>
        <dbReference type="ARBA" id="ARBA00022448"/>
    </source>
</evidence>
<sequence>MVAPNPTLAKASDEAVELRSHRFTIYKYECFFQCFRLPAAPAPASGVLFAFYSLGLVVCFGLYAYLLERLTIDGKGPNEFVLMFVSCIIYACISYAGRVLGRERIDTAPWHVFLLLSFTTFCSSYLSVLALRYVSYIFRVLGKTCKPIPIMAIGLLLGKSYPRRKYASVMLVTLGAVVFFAFMQRRHAESPATDAALGALLVLISLGFDGATGALEEKFMTQYQMGPFTMMHKINCFSVLLAAVFFSVSATTETWRDLPRHTKLLPDLLVLGVTGGIGQMFIFLMISHFGALMTSMVGTARKILTMAVSIWVFGHVLAPLQYVGLVIAVVGMLANLYRGPTAPAKEDATSEASRHSRTVAVEDDEDEADRLLQEEHDDEKLELMNVHAPTSHVFGTVNDSLAPKPEAPYGMAIDIAFRATTAV</sequence>
<dbReference type="GO" id="GO:0005459">
    <property type="term" value="F:UDP-galactose transmembrane transporter activity"/>
    <property type="evidence" value="ECO:0007669"/>
    <property type="project" value="TreeGrafter"/>
</dbReference>
<evidence type="ECO:0000256" key="9">
    <source>
        <dbReference type="SAM" id="Phobius"/>
    </source>
</evidence>
<feature type="region of interest" description="Disordered" evidence="8">
    <location>
        <begin position="342"/>
        <end position="367"/>
    </location>
</feature>
<organism evidence="10 11">
    <name type="scientific">Saprolegnia parasitica (strain CBS 223.65)</name>
    <dbReference type="NCBI Taxonomy" id="695850"/>
    <lineage>
        <taxon>Eukaryota</taxon>
        <taxon>Sar</taxon>
        <taxon>Stramenopiles</taxon>
        <taxon>Oomycota</taxon>
        <taxon>Saprolegniomycetes</taxon>
        <taxon>Saprolegniales</taxon>
        <taxon>Saprolegniaceae</taxon>
        <taxon>Saprolegnia</taxon>
    </lineage>
</organism>
<dbReference type="PANTHER" id="PTHR10778">
    <property type="entry name" value="SOLUTE CARRIER FAMILY 35 MEMBER B"/>
    <property type="match status" value="1"/>
</dbReference>
<gene>
    <name evidence="10" type="ORF">SPRG_05424</name>
</gene>
<comment type="similarity">
    <text evidence="2">Belongs to the nucleotide-sugar transporter family. SLC35B subfamily.</text>
</comment>
<keyword evidence="4 9" id="KW-0812">Transmembrane</keyword>
<dbReference type="GeneID" id="24127820"/>
<dbReference type="VEuPathDB" id="FungiDB:SPRG_05424"/>
<feature type="transmembrane region" description="Helical" evidence="9">
    <location>
        <begin position="112"/>
        <end position="134"/>
    </location>
</feature>
<keyword evidence="6 9" id="KW-1133">Transmembrane helix</keyword>
<evidence type="ECO:0000313" key="11">
    <source>
        <dbReference type="Proteomes" id="UP000030745"/>
    </source>
</evidence>
<protein>
    <recommendedName>
        <fullName evidence="12">Sugar phosphate transporter domain-containing protein</fullName>
    </recommendedName>
</protein>
<dbReference type="OMA" id="SATTETW"/>
<evidence type="ECO:0000313" key="10">
    <source>
        <dbReference type="EMBL" id="KDO29182.1"/>
    </source>
</evidence>
<evidence type="ECO:0000256" key="1">
    <source>
        <dbReference type="ARBA" id="ARBA00004477"/>
    </source>
</evidence>
<feature type="transmembrane region" description="Helical" evidence="9">
    <location>
        <begin position="47"/>
        <end position="68"/>
    </location>
</feature>
<dbReference type="AlphaFoldDB" id="A0A067CQY5"/>
<reference evidence="10 11" key="1">
    <citation type="journal article" date="2013" name="PLoS Genet.">
        <title>Distinctive expansion of potential virulence genes in the genome of the oomycete fish pathogen Saprolegnia parasitica.</title>
        <authorList>
            <person name="Jiang R.H."/>
            <person name="de Bruijn I."/>
            <person name="Haas B.J."/>
            <person name="Belmonte R."/>
            <person name="Lobach L."/>
            <person name="Christie J."/>
            <person name="van den Ackerveken G."/>
            <person name="Bottin A."/>
            <person name="Bulone V."/>
            <person name="Diaz-Moreno S.M."/>
            <person name="Dumas B."/>
            <person name="Fan L."/>
            <person name="Gaulin E."/>
            <person name="Govers F."/>
            <person name="Grenville-Briggs L.J."/>
            <person name="Horner N.R."/>
            <person name="Levin J.Z."/>
            <person name="Mammella M."/>
            <person name="Meijer H.J."/>
            <person name="Morris P."/>
            <person name="Nusbaum C."/>
            <person name="Oome S."/>
            <person name="Phillips A.J."/>
            <person name="van Rooyen D."/>
            <person name="Rzeszutek E."/>
            <person name="Saraiva M."/>
            <person name="Secombes C.J."/>
            <person name="Seidl M.F."/>
            <person name="Snel B."/>
            <person name="Stassen J.H."/>
            <person name="Sykes S."/>
            <person name="Tripathy S."/>
            <person name="van den Berg H."/>
            <person name="Vega-Arreguin J.C."/>
            <person name="Wawra S."/>
            <person name="Young S.K."/>
            <person name="Zeng Q."/>
            <person name="Dieguez-Uribeondo J."/>
            <person name="Russ C."/>
            <person name="Tyler B.M."/>
            <person name="van West P."/>
        </authorList>
    </citation>
    <scope>NUCLEOTIDE SEQUENCE [LARGE SCALE GENOMIC DNA]</scope>
    <source>
        <strain evidence="10 11">CBS 223.65</strain>
    </source>
</reference>
<accession>A0A067CQY5</accession>
<dbReference type="KEGG" id="spar:SPRG_05424"/>